<evidence type="ECO:0000313" key="5">
    <source>
        <dbReference type="EMBL" id="TKA32744.1"/>
    </source>
</evidence>
<name>A0A4U0UBX3_9PEZI</name>
<proteinExistence type="inferred from homology"/>
<dbReference type="Proteomes" id="UP000308549">
    <property type="component" value="Unassembled WGS sequence"/>
</dbReference>
<gene>
    <name evidence="5" type="ORF">B0A50_00969</name>
</gene>
<comment type="caution">
    <text evidence="5">The sequence shown here is derived from an EMBL/GenBank/DDBJ whole genome shotgun (WGS) entry which is preliminary data.</text>
</comment>
<dbReference type="InterPro" id="IPR009072">
    <property type="entry name" value="Histone-fold"/>
</dbReference>
<dbReference type="Gene3D" id="1.10.20.10">
    <property type="entry name" value="Histone, subunit A"/>
    <property type="match status" value="1"/>
</dbReference>
<dbReference type="GO" id="GO:0031297">
    <property type="term" value="P:replication fork processing"/>
    <property type="evidence" value="ECO:0007669"/>
    <property type="project" value="TreeGrafter"/>
</dbReference>
<dbReference type="GO" id="GO:0000712">
    <property type="term" value="P:resolution of meiotic recombination intermediates"/>
    <property type="evidence" value="ECO:0007669"/>
    <property type="project" value="TreeGrafter"/>
</dbReference>
<protein>
    <recommendedName>
        <fullName evidence="7">Centromere protein S</fullName>
    </recommendedName>
</protein>
<dbReference type="InterPro" id="IPR029003">
    <property type="entry name" value="CENP-S/Mhf1"/>
</dbReference>
<keyword evidence="3" id="KW-0238">DNA-binding</keyword>
<dbReference type="GO" id="GO:0003677">
    <property type="term" value="F:DNA binding"/>
    <property type="evidence" value="ECO:0007669"/>
    <property type="project" value="UniProtKB-KW"/>
</dbReference>
<organism evidence="5 6">
    <name type="scientific">Salinomyces thailandicus</name>
    <dbReference type="NCBI Taxonomy" id="706561"/>
    <lineage>
        <taxon>Eukaryota</taxon>
        <taxon>Fungi</taxon>
        <taxon>Dikarya</taxon>
        <taxon>Ascomycota</taxon>
        <taxon>Pezizomycotina</taxon>
        <taxon>Dothideomycetes</taxon>
        <taxon>Dothideomycetidae</taxon>
        <taxon>Mycosphaerellales</taxon>
        <taxon>Teratosphaeriaceae</taxon>
        <taxon>Salinomyces</taxon>
    </lineage>
</organism>
<dbReference type="PANTHER" id="PTHR22980:SF0">
    <property type="entry name" value="CENTROMERE PROTEIN S"/>
    <property type="match status" value="1"/>
</dbReference>
<dbReference type="GO" id="GO:0046982">
    <property type="term" value="F:protein heterodimerization activity"/>
    <property type="evidence" value="ECO:0007669"/>
    <property type="project" value="InterPro"/>
</dbReference>
<evidence type="ECO:0008006" key="7">
    <source>
        <dbReference type="Google" id="ProtNLM"/>
    </source>
</evidence>
<dbReference type="GO" id="GO:0003682">
    <property type="term" value="F:chromatin binding"/>
    <property type="evidence" value="ECO:0007669"/>
    <property type="project" value="TreeGrafter"/>
</dbReference>
<sequence length="106" mass="11616">MPGLHTQDDTTKEEQLKAALWYSIGKMVDIVTLDPDLNATPHFIGGLSELVWAQIANAARDLEDFAKHAGRSTINSKDVILLGRRNDGLEEVLKAQSKSVKETSQG</sequence>
<comment type="similarity">
    <text evidence="1">Belongs to the TAF9 family. CENP-S/MHF1 subfamily.</text>
</comment>
<keyword evidence="6" id="KW-1185">Reference proteome</keyword>
<dbReference type="PANTHER" id="PTHR22980">
    <property type="entry name" value="CORTISTATIN"/>
    <property type="match status" value="1"/>
</dbReference>
<evidence type="ECO:0000256" key="1">
    <source>
        <dbReference type="ARBA" id="ARBA00006612"/>
    </source>
</evidence>
<dbReference type="CDD" id="cd22919">
    <property type="entry name" value="HFD_CENP-S"/>
    <property type="match status" value="1"/>
</dbReference>
<keyword evidence="2" id="KW-0227">DNA damage</keyword>
<dbReference type="GO" id="GO:0006281">
    <property type="term" value="P:DNA repair"/>
    <property type="evidence" value="ECO:0007669"/>
    <property type="project" value="UniProtKB-KW"/>
</dbReference>
<accession>A0A4U0UBX3</accession>
<dbReference type="EMBL" id="NAJL01000004">
    <property type="protein sequence ID" value="TKA32744.1"/>
    <property type="molecule type" value="Genomic_DNA"/>
</dbReference>
<reference evidence="5 6" key="1">
    <citation type="submission" date="2017-03" db="EMBL/GenBank/DDBJ databases">
        <title>Genomes of endolithic fungi from Antarctica.</title>
        <authorList>
            <person name="Coleine C."/>
            <person name="Masonjones S."/>
            <person name="Stajich J.E."/>
        </authorList>
    </citation>
    <scope>NUCLEOTIDE SEQUENCE [LARGE SCALE GENOMIC DNA]</scope>
    <source>
        <strain evidence="5 6">CCFEE 6315</strain>
    </source>
</reference>
<dbReference type="SUPFAM" id="SSF47113">
    <property type="entry name" value="Histone-fold"/>
    <property type="match status" value="1"/>
</dbReference>
<dbReference type="OrthoDB" id="1872155at2759"/>
<dbReference type="GO" id="GO:0071821">
    <property type="term" value="C:FANCM-MHF complex"/>
    <property type="evidence" value="ECO:0007669"/>
    <property type="project" value="InterPro"/>
</dbReference>
<keyword evidence="4" id="KW-0234">DNA repair</keyword>
<evidence type="ECO:0000256" key="4">
    <source>
        <dbReference type="ARBA" id="ARBA00023204"/>
    </source>
</evidence>
<evidence type="ECO:0000256" key="3">
    <source>
        <dbReference type="ARBA" id="ARBA00023125"/>
    </source>
</evidence>
<dbReference type="Pfam" id="PF15630">
    <property type="entry name" value="CENP-S"/>
    <property type="match status" value="1"/>
</dbReference>
<dbReference type="AlphaFoldDB" id="A0A4U0UBX3"/>
<evidence type="ECO:0000256" key="2">
    <source>
        <dbReference type="ARBA" id="ARBA00022763"/>
    </source>
</evidence>
<evidence type="ECO:0000313" key="6">
    <source>
        <dbReference type="Proteomes" id="UP000308549"/>
    </source>
</evidence>